<reference evidence="7 8" key="1">
    <citation type="journal article" date="2015" name="Genome Announc.">
        <title>Draft Genome Sequence and Gene Annotation of the Entomopathogenic Fungus Verticillium hemipterigenum.</title>
        <authorList>
            <person name="Horn F."/>
            <person name="Habel A."/>
            <person name="Scharf D.H."/>
            <person name="Dworschak J."/>
            <person name="Brakhage A.A."/>
            <person name="Guthke R."/>
            <person name="Hertweck C."/>
            <person name="Linde J."/>
        </authorList>
    </citation>
    <scope>NUCLEOTIDE SEQUENCE [LARGE SCALE GENOMIC DNA]</scope>
</reference>
<evidence type="ECO:0000256" key="6">
    <source>
        <dbReference type="PIRSR" id="PIRSR600760-2"/>
    </source>
</evidence>
<evidence type="ECO:0000256" key="1">
    <source>
        <dbReference type="ARBA" id="ARBA00001946"/>
    </source>
</evidence>
<proteinExistence type="inferred from homology"/>
<organism evidence="7 8">
    <name type="scientific">[Torrubiella] hemipterigena</name>
    <dbReference type="NCBI Taxonomy" id="1531966"/>
    <lineage>
        <taxon>Eukaryota</taxon>
        <taxon>Fungi</taxon>
        <taxon>Dikarya</taxon>
        <taxon>Ascomycota</taxon>
        <taxon>Pezizomycotina</taxon>
        <taxon>Sordariomycetes</taxon>
        <taxon>Hypocreomycetidae</taxon>
        <taxon>Hypocreales</taxon>
        <taxon>Clavicipitaceae</taxon>
        <taxon>Clavicipitaceae incertae sedis</taxon>
        <taxon>'Torrubiella' clade</taxon>
    </lineage>
</organism>
<dbReference type="Pfam" id="PF00459">
    <property type="entry name" value="Inositol_P"/>
    <property type="match status" value="1"/>
</dbReference>
<dbReference type="InterPro" id="IPR000760">
    <property type="entry name" value="Inositol_monophosphatase-like"/>
</dbReference>
<dbReference type="InterPro" id="IPR051090">
    <property type="entry name" value="Inositol_monoP_superfamily"/>
</dbReference>
<feature type="binding site" evidence="6">
    <location>
        <position position="296"/>
    </location>
    <ligand>
        <name>Mg(2+)</name>
        <dbReference type="ChEBI" id="CHEBI:18420"/>
        <label>1</label>
        <note>catalytic</note>
    </ligand>
</feature>
<evidence type="ECO:0000256" key="3">
    <source>
        <dbReference type="ARBA" id="ARBA00022723"/>
    </source>
</evidence>
<dbReference type="PANTHER" id="PTHR43200:SF2">
    <property type="entry name" value="3'(2'),5'-BISPHOSPHATE NUCLEOTIDASE"/>
    <property type="match status" value="1"/>
</dbReference>
<dbReference type="Gene3D" id="3.40.190.80">
    <property type="match status" value="1"/>
</dbReference>
<feature type="binding site" evidence="6">
    <location>
        <position position="139"/>
    </location>
    <ligand>
        <name>Mg(2+)</name>
        <dbReference type="ChEBI" id="CHEBI:18420"/>
        <label>1</label>
        <note>catalytic</note>
    </ligand>
</feature>
<dbReference type="CDD" id="cd01517">
    <property type="entry name" value="PAP_phosphatase"/>
    <property type="match status" value="1"/>
</dbReference>
<dbReference type="GO" id="GO:0000103">
    <property type="term" value="P:sulfate assimilation"/>
    <property type="evidence" value="ECO:0007669"/>
    <property type="project" value="TreeGrafter"/>
</dbReference>
<keyword evidence="3 6" id="KW-0479">Metal-binding</keyword>
<dbReference type="Proteomes" id="UP000039046">
    <property type="component" value="Unassembled WGS sequence"/>
</dbReference>
<evidence type="ECO:0000256" key="4">
    <source>
        <dbReference type="ARBA" id="ARBA00022801"/>
    </source>
</evidence>
<keyword evidence="5 6" id="KW-0460">Magnesium</keyword>
<feature type="binding site" evidence="6">
    <location>
        <position position="138"/>
    </location>
    <ligand>
        <name>Mg(2+)</name>
        <dbReference type="ChEBI" id="CHEBI:18420"/>
        <label>1</label>
        <note>catalytic</note>
    </ligand>
</feature>
<evidence type="ECO:0000256" key="5">
    <source>
        <dbReference type="ARBA" id="ARBA00022842"/>
    </source>
</evidence>
<gene>
    <name evidence="7" type="ORF">VHEMI01924</name>
</gene>
<dbReference type="GO" id="GO:0046872">
    <property type="term" value="F:metal ion binding"/>
    <property type="evidence" value="ECO:0007669"/>
    <property type="project" value="UniProtKB-KW"/>
</dbReference>
<feature type="binding site" evidence="6">
    <location>
        <position position="70"/>
    </location>
    <ligand>
        <name>Mg(2+)</name>
        <dbReference type="ChEBI" id="CHEBI:18420"/>
        <label>1</label>
        <note>catalytic</note>
    </ligand>
</feature>
<dbReference type="SUPFAM" id="SSF56655">
    <property type="entry name" value="Carbohydrate phosphatase"/>
    <property type="match status" value="1"/>
</dbReference>
<evidence type="ECO:0000313" key="7">
    <source>
        <dbReference type="EMBL" id="CEJ81814.1"/>
    </source>
</evidence>
<keyword evidence="4" id="KW-0378">Hydrolase</keyword>
<name>A0A0A1T8W6_9HYPO</name>
<evidence type="ECO:0000313" key="8">
    <source>
        <dbReference type="Proteomes" id="UP000039046"/>
    </source>
</evidence>
<dbReference type="PANTHER" id="PTHR43200">
    <property type="entry name" value="PHOSPHATASE"/>
    <property type="match status" value="1"/>
</dbReference>
<dbReference type="GO" id="GO:0008441">
    <property type="term" value="F:3'(2'),5'-bisphosphate nucleotidase activity"/>
    <property type="evidence" value="ECO:0007669"/>
    <property type="project" value="TreeGrafter"/>
</dbReference>
<sequence>MDSPYEKELRLAFGAIQNAAFISQSMVSSKDKGDVEKADLSPVTVADFAVQALLVASLKGAFPNDSFVGEEDASYMRSNPALLDRVWALVSGVSAEALAATGGRVPASKEELCDLVDQCGSSTPGGAGSGRTWVFDPIDGTKTYMMGQVYAINAALLVDGQQTVGVVGCPNTSMDAKAPMNNPDIDPSSGGCILFAVRGHGAYVRPLAGDASSVPIRKLATSTAEGLSSLRFVTANSIVDSALDGVHEVVAERMGVPYPGCDLLPWVLRWAMLALGLGNVTVWVYKKKTRVGKVWDHAGAMLLFEEAGGKITDVLGRDIDLTKGRKMVENFGFVAAPKDMHAKVLQIVHDVLKEQGHGDLLQ</sequence>
<evidence type="ECO:0000256" key="2">
    <source>
        <dbReference type="ARBA" id="ARBA00009759"/>
    </source>
</evidence>
<feature type="binding site" evidence="6">
    <location>
        <position position="136"/>
    </location>
    <ligand>
        <name>Mg(2+)</name>
        <dbReference type="ChEBI" id="CHEBI:18420"/>
        <label>1</label>
        <note>catalytic</note>
    </ligand>
</feature>
<keyword evidence="8" id="KW-1185">Reference proteome</keyword>
<accession>A0A0A1T8W6</accession>
<dbReference type="EMBL" id="CDHN01000001">
    <property type="protein sequence ID" value="CEJ81814.1"/>
    <property type="molecule type" value="Genomic_DNA"/>
</dbReference>
<dbReference type="Gene3D" id="3.30.540.10">
    <property type="entry name" value="Fructose-1,6-Bisphosphatase, subunit A, domain 1"/>
    <property type="match status" value="1"/>
</dbReference>
<dbReference type="AlphaFoldDB" id="A0A0A1T8W6"/>
<dbReference type="STRING" id="1531966.A0A0A1T8W6"/>
<protein>
    <recommendedName>
        <fullName evidence="9">Myo-inositol-1(Or 4)-monophosphatase</fullName>
    </recommendedName>
</protein>
<dbReference type="OrthoDB" id="411145at2759"/>
<dbReference type="HOGENOM" id="CLU_033446_1_0_1"/>
<comment type="cofactor">
    <cofactor evidence="1 6">
        <name>Mg(2+)</name>
        <dbReference type="ChEBI" id="CHEBI:18420"/>
    </cofactor>
</comment>
<evidence type="ECO:0008006" key="9">
    <source>
        <dbReference type="Google" id="ProtNLM"/>
    </source>
</evidence>
<comment type="similarity">
    <text evidence="2">Belongs to the inositol monophosphatase superfamily.</text>
</comment>